<comment type="caution">
    <text evidence="2">The sequence shown here is derived from an EMBL/GenBank/DDBJ whole genome shotgun (WGS) entry which is preliminary data.</text>
</comment>
<evidence type="ECO:0000313" key="3">
    <source>
        <dbReference type="Proteomes" id="UP000662703"/>
    </source>
</evidence>
<keyword evidence="3" id="KW-1185">Reference proteome</keyword>
<evidence type="ECO:0008006" key="4">
    <source>
        <dbReference type="Google" id="ProtNLM"/>
    </source>
</evidence>
<dbReference type="RefSeq" id="WP_161382567.1">
    <property type="nucleotide sequence ID" value="NZ_ARXX01000006.1"/>
</dbReference>
<protein>
    <recommendedName>
        <fullName evidence="4">Flp family type IVb pilin</fullName>
    </recommendedName>
</protein>
<sequence length="82" mass="8579">MKAITNVQLIIQKLAARLYTAAPTRADKQRGASALEYIMLAAVIIAILVFLSTNTAVQNALRDAFADVFNTGGKAAQDAAGG</sequence>
<gene>
    <name evidence="2" type="ORF">Y5W_00666</name>
</gene>
<keyword evidence="1" id="KW-1133">Transmembrane helix</keyword>
<dbReference type="Proteomes" id="UP000662703">
    <property type="component" value="Unassembled WGS sequence"/>
</dbReference>
<accession>A0ABS0AP26</accession>
<proteinExistence type="predicted"/>
<evidence type="ECO:0000256" key="1">
    <source>
        <dbReference type="SAM" id="Phobius"/>
    </source>
</evidence>
<keyword evidence="1" id="KW-0472">Membrane</keyword>
<evidence type="ECO:0000313" key="2">
    <source>
        <dbReference type="EMBL" id="MBF5055372.1"/>
    </source>
</evidence>
<organism evidence="2 3">
    <name type="scientific">Alloalcanivorax profundimaris</name>
    <dbReference type="NCBI Taxonomy" id="2735259"/>
    <lineage>
        <taxon>Bacteria</taxon>
        <taxon>Pseudomonadati</taxon>
        <taxon>Pseudomonadota</taxon>
        <taxon>Gammaproteobacteria</taxon>
        <taxon>Oceanospirillales</taxon>
        <taxon>Alcanivoracaceae</taxon>
        <taxon>Alloalcanivorax</taxon>
    </lineage>
</organism>
<name>A0ABS0AP26_9GAMM</name>
<reference evidence="2 3" key="1">
    <citation type="submission" date="2012-09" db="EMBL/GenBank/DDBJ databases">
        <title>Genome Sequence of alkane-degrading Bacterium Alcanivorax sp. 521-1.</title>
        <authorList>
            <person name="Lai Q."/>
            <person name="Shao Z."/>
        </authorList>
    </citation>
    <scope>NUCLEOTIDE SEQUENCE [LARGE SCALE GENOMIC DNA]</scope>
    <source>
        <strain evidence="2 3">521-1</strain>
    </source>
</reference>
<feature type="transmembrane region" description="Helical" evidence="1">
    <location>
        <begin position="34"/>
        <end position="53"/>
    </location>
</feature>
<keyword evidence="1" id="KW-0812">Transmembrane</keyword>
<dbReference type="EMBL" id="ARXX01000006">
    <property type="protein sequence ID" value="MBF5055372.1"/>
    <property type="molecule type" value="Genomic_DNA"/>
</dbReference>